<keyword evidence="7" id="KW-0067">ATP-binding</keyword>
<comment type="cofactor">
    <cofactor evidence="1">
        <name>Mg(2+)</name>
        <dbReference type="ChEBI" id="CHEBI:18420"/>
    </cofactor>
</comment>
<dbReference type="GO" id="GO:0005524">
    <property type="term" value="F:ATP binding"/>
    <property type="evidence" value="ECO:0007669"/>
    <property type="project" value="UniProtKB-KW"/>
</dbReference>
<dbReference type="Pfam" id="PF02896">
    <property type="entry name" value="PEP-utilizers_C"/>
    <property type="match status" value="1"/>
</dbReference>
<comment type="similarity">
    <text evidence="2">Belongs to the PEP-utilizing enzyme family.</text>
</comment>
<dbReference type="Pfam" id="PF00391">
    <property type="entry name" value="PEP-utilizers"/>
    <property type="match status" value="1"/>
</dbReference>
<evidence type="ECO:0000256" key="3">
    <source>
        <dbReference type="ARBA" id="ARBA00022679"/>
    </source>
</evidence>
<dbReference type="InterPro" id="IPR000121">
    <property type="entry name" value="PEP_util_C"/>
</dbReference>
<organism evidence="11">
    <name type="scientific">candidate division WWE3 bacterium</name>
    <dbReference type="NCBI Taxonomy" id="2053526"/>
    <lineage>
        <taxon>Bacteria</taxon>
        <taxon>Katanobacteria</taxon>
    </lineage>
</organism>
<dbReference type="InterPro" id="IPR036637">
    <property type="entry name" value="Phosphohistidine_dom_sf"/>
</dbReference>
<dbReference type="SUPFAM" id="SSF52009">
    <property type="entry name" value="Phosphohistidine domain"/>
    <property type="match status" value="1"/>
</dbReference>
<evidence type="ECO:0000256" key="4">
    <source>
        <dbReference type="ARBA" id="ARBA00022723"/>
    </source>
</evidence>
<dbReference type="PRINTS" id="PR01736">
    <property type="entry name" value="PHPHTRNFRASE"/>
</dbReference>
<keyword evidence="4" id="KW-0479">Metal-binding</keyword>
<evidence type="ECO:0000256" key="7">
    <source>
        <dbReference type="ARBA" id="ARBA00022840"/>
    </source>
</evidence>
<evidence type="ECO:0000256" key="8">
    <source>
        <dbReference type="ARBA" id="ARBA00022842"/>
    </source>
</evidence>
<dbReference type="PANTHER" id="PTHR43030">
    <property type="entry name" value="PHOSPHOENOLPYRUVATE SYNTHASE"/>
    <property type="match status" value="1"/>
</dbReference>
<name>A0A7C1DJM6_UNCKA</name>
<reference evidence="11" key="1">
    <citation type="journal article" date="2020" name="mSystems">
        <title>Genome- and Community-Level Interaction Insights into Carbon Utilization and Element Cycling Functions of Hydrothermarchaeota in Hydrothermal Sediment.</title>
        <authorList>
            <person name="Zhou Z."/>
            <person name="Liu Y."/>
            <person name="Xu W."/>
            <person name="Pan J."/>
            <person name="Luo Z.H."/>
            <person name="Li M."/>
        </authorList>
    </citation>
    <scope>NUCLEOTIDE SEQUENCE [LARGE SCALE GENOMIC DNA]</scope>
    <source>
        <strain evidence="11">SpSt-1219</strain>
    </source>
</reference>
<sequence>VKIIKSASEISKVKEGDILVAVMTNPDFVPAMRRASAILTDEGGRTSHAAIVSRELGIPAVVGSQSATKMLRNGEVITVDGASGKVYSSDVTKIEQVEVDKTDYDSLKTATRIYMNLAEPDLADEMSGKNVDGVGLLRAEFMIAQIGKHPRKFIKEKKQKEFIDKLADGMTKFCAAFEPRPVVYRFTDFRSNEYANLIGGKEFEQEEPNPMIGYRGVGRYIDDSEVFELELEAIKKVRNKLGYKNLWVMYPFVRTVDQLAEVKKITAAAGLRRSSTFKVWMMVEIPSNVILLDDFIAVGIDGVSVGTNDLTMLTLGVDRDNEKVADTYSEMNLAVLQSLEKIVKTCRKNKITSSICGQAPSVHPELVKMLAQWGITSISVSPDVLNKTRKIVYDAEKALLKERLAGKR</sequence>
<evidence type="ECO:0000259" key="10">
    <source>
        <dbReference type="Pfam" id="PF02896"/>
    </source>
</evidence>
<evidence type="ECO:0000313" key="11">
    <source>
        <dbReference type="EMBL" id="HDQ88622.1"/>
    </source>
</evidence>
<dbReference type="AlphaFoldDB" id="A0A7C1DJM6"/>
<evidence type="ECO:0000256" key="2">
    <source>
        <dbReference type="ARBA" id="ARBA00007837"/>
    </source>
</evidence>
<evidence type="ECO:0000256" key="5">
    <source>
        <dbReference type="ARBA" id="ARBA00022741"/>
    </source>
</evidence>
<keyword evidence="8" id="KW-0460">Magnesium</keyword>
<dbReference type="SUPFAM" id="SSF51621">
    <property type="entry name" value="Phosphoenolpyruvate/pyruvate domain"/>
    <property type="match status" value="1"/>
</dbReference>
<feature type="domain" description="PEP-utilising enzyme mobile" evidence="9">
    <location>
        <begin position="14"/>
        <end position="84"/>
    </location>
</feature>
<protein>
    <submittedName>
        <fullName evidence="11">Phosphoenolpyruvate synthase</fullName>
    </submittedName>
</protein>
<proteinExistence type="inferred from homology"/>
<gene>
    <name evidence="11" type="ORF">ENN92_00515</name>
</gene>
<keyword evidence="6" id="KW-0418">Kinase</keyword>
<dbReference type="EMBL" id="DSDM01000029">
    <property type="protein sequence ID" value="HDQ88622.1"/>
    <property type="molecule type" value="Genomic_DNA"/>
</dbReference>
<dbReference type="GO" id="GO:0008986">
    <property type="term" value="F:pyruvate, water dikinase activity"/>
    <property type="evidence" value="ECO:0007669"/>
    <property type="project" value="InterPro"/>
</dbReference>
<dbReference type="Proteomes" id="UP000886066">
    <property type="component" value="Unassembled WGS sequence"/>
</dbReference>
<dbReference type="PANTHER" id="PTHR43030:SF1">
    <property type="entry name" value="PHOSPHOENOLPYRUVATE SYNTHASE"/>
    <property type="match status" value="1"/>
</dbReference>
<feature type="domain" description="PEP-utilising enzyme C-terminal" evidence="10">
    <location>
        <begin position="108"/>
        <end position="394"/>
    </location>
</feature>
<dbReference type="Gene3D" id="3.50.30.10">
    <property type="entry name" value="Phosphohistidine domain"/>
    <property type="match status" value="1"/>
</dbReference>
<dbReference type="GO" id="GO:0046872">
    <property type="term" value="F:metal ion binding"/>
    <property type="evidence" value="ECO:0007669"/>
    <property type="project" value="UniProtKB-KW"/>
</dbReference>
<evidence type="ECO:0000256" key="6">
    <source>
        <dbReference type="ARBA" id="ARBA00022777"/>
    </source>
</evidence>
<dbReference type="InterPro" id="IPR040442">
    <property type="entry name" value="Pyrv_kinase-like_dom_sf"/>
</dbReference>
<dbReference type="InterPro" id="IPR008279">
    <property type="entry name" value="PEP-util_enz_mobile_dom"/>
</dbReference>
<dbReference type="PROSITE" id="PS00370">
    <property type="entry name" value="PEP_ENZYMES_PHOS_SITE"/>
    <property type="match status" value="1"/>
</dbReference>
<accession>A0A7C1DJM6</accession>
<keyword evidence="3" id="KW-0808">Transferase</keyword>
<dbReference type="InterPro" id="IPR018274">
    <property type="entry name" value="PEP_util_AS"/>
</dbReference>
<dbReference type="InterPro" id="IPR015813">
    <property type="entry name" value="Pyrv/PenolPyrv_kinase-like_dom"/>
</dbReference>
<comment type="caution">
    <text evidence="11">The sequence shown here is derived from an EMBL/GenBank/DDBJ whole genome shotgun (WGS) entry which is preliminary data.</text>
</comment>
<dbReference type="Gene3D" id="3.20.20.60">
    <property type="entry name" value="Phosphoenolpyruvate-binding domains"/>
    <property type="match status" value="1"/>
</dbReference>
<evidence type="ECO:0000259" key="9">
    <source>
        <dbReference type="Pfam" id="PF00391"/>
    </source>
</evidence>
<feature type="non-terminal residue" evidence="11">
    <location>
        <position position="1"/>
    </location>
</feature>
<keyword evidence="5" id="KW-0547">Nucleotide-binding</keyword>
<dbReference type="InterPro" id="IPR006319">
    <property type="entry name" value="PEP_synth"/>
</dbReference>
<evidence type="ECO:0000256" key="1">
    <source>
        <dbReference type="ARBA" id="ARBA00001946"/>
    </source>
</evidence>